<name>A0AAV7S9Y5_PLEWA</name>
<gene>
    <name evidence="1" type="ORF">NDU88_001454</name>
</gene>
<comment type="caution">
    <text evidence="1">The sequence shown here is derived from an EMBL/GenBank/DDBJ whole genome shotgun (WGS) entry which is preliminary data.</text>
</comment>
<evidence type="ECO:0000313" key="1">
    <source>
        <dbReference type="EMBL" id="KAJ1160965.1"/>
    </source>
</evidence>
<proteinExistence type="predicted"/>
<protein>
    <submittedName>
        <fullName evidence="1">Uncharacterized protein</fullName>
    </submittedName>
</protein>
<dbReference type="AlphaFoldDB" id="A0AAV7S9Y5"/>
<organism evidence="1 2">
    <name type="scientific">Pleurodeles waltl</name>
    <name type="common">Iberian ribbed newt</name>
    <dbReference type="NCBI Taxonomy" id="8319"/>
    <lineage>
        <taxon>Eukaryota</taxon>
        <taxon>Metazoa</taxon>
        <taxon>Chordata</taxon>
        <taxon>Craniata</taxon>
        <taxon>Vertebrata</taxon>
        <taxon>Euteleostomi</taxon>
        <taxon>Amphibia</taxon>
        <taxon>Batrachia</taxon>
        <taxon>Caudata</taxon>
        <taxon>Salamandroidea</taxon>
        <taxon>Salamandridae</taxon>
        <taxon>Pleurodelinae</taxon>
        <taxon>Pleurodeles</taxon>
    </lineage>
</organism>
<dbReference type="EMBL" id="JANPWB010000008">
    <property type="protein sequence ID" value="KAJ1160965.1"/>
    <property type="molecule type" value="Genomic_DNA"/>
</dbReference>
<reference evidence="1" key="1">
    <citation type="journal article" date="2022" name="bioRxiv">
        <title>Sequencing and chromosome-scale assembly of the giantPleurodeles waltlgenome.</title>
        <authorList>
            <person name="Brown T."/>
            <person name="Elewa A."/>
            <person name="Iarovenko S."/>
            <person name="Subramanian E."/>
            <person name="Araus A.J."/>
            <person name="Petzold A."/>
            <person name="Susuki M."/>
            <person name="Suzuki K.-i.T."/>
            <person name="Hayashi T."/>
            <person name="Toyoda A."/>
            <person name="Oliveira C."/>
            <person name="Osipova E."/>
            <person name="Leigh N.D."/>
            <person name="Simon A."/>
            <person name="Yun M.H."/>
        </authorList>
    </citation>
    <scope>NUCLEOTIDE SEQUENCE</scope>
    <source>
        <strain evidence="1">20211129_DDA</strain>
        <tissue evidence="1">Liver</tissue>
    </source>
</reference>
<accession>A0AAV7S9Y5</accession>
<keyword evidence="2" id="KW-1185">Reference proteome</keyword>
<sequence>MMAGRASGAKWMQSDLLRSWSLQASGCAGHVRALVKGQTPQSWGDEKCLQSSSPVDLMADVIKGYL</sequence>
<dbReference type="Proteomes" id="UP001066276">
    <property type="component" value="Chromosome 4_2"/>
</dbReference>
<evidence type="ECO:0000313" key="2">
    <source>
        <dbReference type="Proteomes" id="UP001066276"/>
    </source>
</evidence>